<name>X1GT29_9ZZZZ</name>
<evidence type="ECO:0000313" key="1">
    <source>
        <dbReference type="EMBL" id="GAH48000.1"/>
    </source>
</evidence>
<reference evidence="1" key="1">
    <citation type="journal article" date="2014" name="Front. Microbiol.">
        <title>High frequency of phylogenetically diverse reductive dehalogenase-homologous genes in deep subseafloor sedimentary metagenomes.</title>
        <authorList>
            <person name="Kawai M."/>
            <person name="Futagami T."/>
            <person name="Toyoda A."/>
            <person name="Takaki Y."/>
            <person name="Nishi S."/>
            <person name="Hori S."/>
            <person name="Arai W."/>
            <person name="Tsubouchi T."/>
            <person name="Morono Y."/>
            <person name="Uchiyama I."/>
            <person name="Ito T."/>
            <person name="Fujiyama A."/>
            <person name="Inagaki F."/>
            <person name="Takami H."/>
        </authorList>
    </citation>
    <scope>NUCLEOTIDE SEQUENCE</scope>
    <source>
        <strain evidence="1">Expedition CK06-06</strain>
    </source>
</reference>
<dbReference type="EMBL" id="BARU01021581">
    <property type="protein sequence ID" value="GAH48000.1"/>
    <property type="molecule type" value="Genomic_DNA"/>
</dbReference>
<dbReference type="AlphaFoldDB" id="X1GT29"/>
<gene>
    <name evidence="1" type="ORF">S03H2_35309</name>
</gene>
<accession>X1GT29</accession>
<comment type="caution">
    <text evidence="1">The sequence shown here is derived from an EMBL/GenBank/DDBJ whole genome shotgun (WGS) entry which is preliminary data.</text>
</comment>
<sequence>VNEAENTYTWHVLANSQAPEATNTQVIIEKY</sequence>
<feature type="non-terminal residue" evidence="1">
    <location>
        <position position="1"/>
    </location>
</feature>
<organism evidence="1">
    <name type="scientific">marine sediment metagenome</name>
    <dbReference type="NCBI Taxonomy" id="412755"/>
    <lineage>
        <taxon>unclassified sequences</taxon>
        <taxon>metagenomes</taxon>
        <taxon>ecological metagenomes</taxon>
    </lineage>
</organism>
<protein>
    <submittedName>
        <fullName evidence="1">Uncharacterized protein</fullName>
    </submittedName>
</protein>
<proteinExistence type="predicted"/>